<evidence type="ECO:0000259" key="4">
    <source>
        <dbReference type="PROSITE" id="PS50043"/>
    </source>
</evidence>
<protein>
    <submittedName>
        <fullName evidence="5">AAA ATPase-like protein</fullName>
    </submittedName>
</protein>
<evidence type="ECO:0000256" key="1">
    <source>
        <dbReference type="ARBA" id="ARBA00022741"/>
    </source>
</evidence>
<sequence>MIGWVRQWVRAHDGQMTAALVGRGAEASLLETVIAELPNASAAVLVRGEAGVGKTSLVQQVLQERRESGLRILRGACAPMSGAVAYGGLAAALGRSFGKGGETMVFPSAAAGRAQTIEELSNALDDGPPLGTVLLVEDVHWADWSTLDFLTYSTRNLPERRLLVLLTWRDEVTDPQRTAWLAEQLRNPSITDLALRRLTLEETRLQLAGLRPDLTQDEADAVFRRSAGNPYLTAELASTYPAASISLRQILSARLQAVSPAARMVVAATSTLPRALSDDDLLAAADGDIDAVRDACDSGLVIRDPTGGATAKHPVLAEVAYEQLLSEQRRRLHAKLAEHLETGLLVGAGAAAVAEVAEQYHRAEDPDATLTWSVKAARAAESRFALAEAGHWYAVASSVRPSSVTTRSDVPTRLVLAEAAASLLGGAGQPDKAREVLDQALADVPEQSVAGDDVVPALLTRSWLGVVVGDTGSALKDAERAEQLISPDDGLIRGKVLCARAMALVTASRLDEAAAPARAAFDLADRGSDERTTCRAAMILSAIDSGRERFDEALGHLNAALSIARRIAQPEEIALAGVNLTDLYWRLGDCDRAVEVVELIRPELRRLTLGRHWLEDLMEGNLIDALFDAGRWDEALTLGRDQAEWSGLGMIENVLAQVHVARGDLQTALELQQRSLRLSSGDQPMFQVGFANVQVPLHLLEGRPREALAVALSTAEQVASRLNDPICAPLLLAGLEAAVAVEALEEFERLVALLGHAVSTVTAAAVTATVEAERSRLHRSPDAALWLRAAREWSRLSRPYPEARARLRAAEAFLAQRDRSGTRSRATGELKAARRTAELLGARPLLAEIDELARIARLDLADSPGPGARRSQHPGHGLPALTDRERQVLALLTEGRTNREIGEALYMSPKTASVHVTHLLEKLGVQTRVQAAAMAVRLGLDDQQTESR</sequence>
<dbReference type="SUPFAM" id="SSF48452">
    <property type="entry name" value="TPR-like"/>
    <property type="match status" value="1"/>
</dbReference>
<gene>
    <name evidence="5" type="ORF">EV643_101443</name>
</gene>
<dbReference type="OrthoDB" id="9803630at2"/>
<comment type="caution">
    <text evidence="5">The sequence shown here is derived from an EMBL/GenBank/DDBJ whole genome shotgun (WGS) entry which is preliminary data.</text>
</comment>
<dbReference type="SUPFAM" id="SSF52540">
    <property type="entry name" value="P-loop containing nucleoside triphosphate hydrolases"/>
    <property type="match status" value="1"/>
</dbReference>
<evidence type="ECO:0000313" key="6">
    <source>
        <dbReference type="Proteomes" id="UP000295388"/>
    </source>
</evidence>
<dbReference type="SMART" id="SM00421">
    <property type="entry name" value="HTH_LUXR"/>
    <property type="match status" value="1"/>
</dbReference>
<dbReference type="GO" id="GO:0005524">
    <property type="term" value="F:ATP binding"/>
    <property type="evidence" value="ECO:0007669"/>
    <property type="project" value="UniProtKB-KW"/>
</dbReference>
<keyword evidence="6" id="KW-1185">Reference proteome</keyword>
<dbReference type="GO" id="GO:0005737">
    <property type="term" value="C:cytoplasm"/>
    <property type="evidence" value="ECO:0007669"/>
    <property type="project" value="TreeGrafter"/>
</dbReference>
<proteinExistence type="predicted"/>
<evidence type="ECO:0000256" key="3">
    <source>
        <dbReference type="SAM" id="MobiDB-lite"/>
    </source>
</evidence>
<dbReference type="AlphaFoldDB" id="A0A4R6KS65"/>
<dbReference type="InterPro" id="IPR036388">
    <property type="entry name" value="WH-like_DNA-bd_sf"/>
</dbReference>
<dbReference type="PANTHER" id="PTHR16305">
    <property type="entry name" value="TESTICULAR SOLUBLE ADENYLYL CYCLASE"/>
    <property type="match status" value="1"/>
</dbReference>
<dbReference type="EMBL" id="SNWQ01000001">
    <property type="protein sequence ID" value="TDO54653.1"/>
    <property type="molecule type" value="Genomic_DNA"/>
</dbReference>
<dbReference type="GO" id="GO:0003677">
    <property type="term" value="F:DNA binding"/>
    <property type="evidence" value="ECO:0007669"/>
    <property type="project" value="InterPro"/>
</dbReference>
<organism evidence="5 6">
    <name type="scientific">Kribbella caucasensis</name>
    <dbReference type="NCBI Taxonomy" id="2512215"/>
    <lineage>
        <taxon>Bacteria</taxon>
        <taxon>Bacillati</taxon>
        <taxon>Actinomycetota</taxon>
        <taxon>Actinomycetes</taxon>
        <taxon>Propionibacteriales</taxon>
        <taxon>Kribbellaceae</taxon>
        <taxon>Kribbella</taxon>
    </lineage>
</organism>
<accession>A0A4R6KS65</accession>
<reference evidence="5 6" key="1">
    <citation type="submission" date="2019-03" db="EMBL/GenBank/DDBJ databases">
        <title>Genomic Encyclopedia of Type Strains, Phase III (KMG-III): the genomes of soil and plant-associated and newly described type strains.</title>
        <authorList>
            <person name="Whitman W."/>
        </authorList>
    </citation>
    <scope>NUCLEOTIDE SEQUENCE [LARGE SCALE GENOMIC DNA]</scope>
    <source>
        <strain evidence="5 6">VKM Ac-2527</strain>
    </source>
</reference>
<evidence type="ECO:0000256" key="2">
    <source>
        <dbReference type="ARBA" id="ARBA00022840"/>
    </source>
</evidence>
<dbReference type="SUPFAM" id="SSF46894">
    <property type="entry name" value="C-terminal effector domain of the bipartite response regulators"/>
    <property type="match status" value="1"/>
</dbReference>
<dbReference type="InterPro" id="IPR000792">
    <property type="entry name" value="Tscrpt_reg_LuxR_C"/>
</dbReference>
<dbReference type="PRINTS" id="PR00038">
    <property type="entry name" value="HTHLUXR"/>
</dbReference>
<keyword evidence="1" id="KW-0547">Nucleotide-binding</keyword>
<dbReference type="CDD" id="cd06170">
    <property type="entry name" value="LuxR_C_like"/>
    <property type="match status" value="1"/>
</dbReference>
<dbReference type="InterPro" id="IPR016032">
    <property type="entry name" value="Sig_transdc_resp-reg_C-effctor"/>
</dbReference>
<keyword evidence="2" id="KW-0067">ATP-binding</keyword>
<dbReference type="InterPro" id="IPR011990">
    <property type="entry name" value="TPR-like_helical_dom_sf"/>
</dbReference>
<dbReference type="PANTHER" id="PTHR16305:SF35">
    <property type="entry name" value="TRANSCRIPTIONAL ACTIVATOR DOMAIN"/>
    <property type="match status" value="1"/>
</dbReference>
<dbReference type="InterPro" id="IPR027417">
    <property type="entry name" value="P-loop_NTPase"/>
</dbReference>
<name>A0A4R6KS65_9ACTN</name>
<feature type="region of interest" description="Disordered" evidence="3">
    <location>
        <begin position="863"/>
        <end position="884"/>
    </location>
</feature>
<dbReference type="Pfam" id="PF13191">
    <property type="entry name" value="AAA_16"/>
    <property type="match status" value="1"/>
</dbReference>
<feature type="domain" description="HTH luxR-type" evidence="4">
    <location>
        <begin position="874"/>
        <end position="939"/>
    </location>
</feature>
<dbReference type="GO" id="GO:0004016">
    <property type="term" value="F:adenylate cyclase activity"/>
    <property type="evidence" value="ECO:0007669"/>
    <property type="project" value="TreeGrafter"/>
</dbReference>
<evidence type="ECO:0000313" key="5">
    <source>
        <dbReference type="EMBL" id="TDO54653.1"/>
    </source>
</evidence>
<dbReference type="Proteomes" id="UP000295388">
    <property type="component" value="Unassembled WGS sequence"/>
</dbReference>
<dbReference type="InterPro" id="IPR041664">
    <property type="entry name" value="AAA_16"/>
</dbReference>
<dbReference type="PROSITE" id="PS50043">
    <property type="entry name" value="HTH_LUXR_2"/>
    <property type="match status" value="1"/>
</dbReference>
<dbReference type="Gene3D" id="1.25.40.10">
    <property type="entry name" value="Tetratricopeptide repeat domain"/>
    <property type="match status" value="1"/>
</dbReference>
<dbReference type="Gene3D" id="1.10.10.10">
    <property type="entry name" value="Winged helix-like DNA-binding domain superfamily/Winged helix DNA-binding domain"/>
    <property type="match status" value="1"/>
</dbReference>
<dbReference type="Pfam" id="PF00196">
    <property type="entry name" value="GerE"/>
    <property type="match status" value="1"/>
</dbReference>
<dbReference type="GO" id="GO:0006355">
    <property type="term" value="P:regulation of DNA-templated transcription"/>
    <property type="evidence" value="ECO:0007669"/>
    <property type="project" value="InterPro"/>
</dbReference>